<name>A0A0N5C816_STREA</name>
<comment type="function">
    <text evidence="5">Nuclease required for the repair of DNA interstrand cross-links (ICL). Acts as a 5'-3' exonuclease that anchors at a cut end of DNA and cleaves DNA successively at every third nucleotide, allowing to excise an ICL from one strand through flanking incisions.</text>
</comment>
<evidence type="ECO:0000256" key="5">
    <source>
        <dbReference type="RuleBase" id="RU365033"/>
    </source>
</evidence>
<dbReference type="InterPro" id="IPR014883">
    <property type="entry name" value="VRR_NUC"/>
</dbReference>
<sequence length="670" mass="78203">MSYNVSTGEFSSLIGQLRKRLVETHERLDCYHFLRILYNVLVKLDPQTRNKFFIPHYFAINAIVELNNTSLAMLLTFYYKGTVPLSFNYLKSKKGFGTLTEMIDIMKLFLRKGLAYTVQSEDIKLDDVLEILTIDQLKILHGKFCNSKKKTSRSEIIKDIINAGKQRNLMCKSVGTDIKNQAIEMLSGLYKFNPKIHKLITGIIALHYPDLIDLRNNNSNEQESIVGKTVLQKLSRSTDTDKIFRNNSDIIIIKIYNDLEDVLEYIDALEMLRRIQLIDDIQSATFIGIIKYTKEAFVNDSQKIFNWLSRNLPIRILQYTRVSVLCYIFFVAAEKFSKAKEYKVAENLYYYITEDINLIPFIGSKKYSEYWIRRCINIKNNGDLNFQKEFYKNISNFSKYILESTNIEIYERKSKLMGDNKNCVYKCESEEIVLPILKKTGDCSVKNQFFYHKNNTVHLVNVENAVLEYFMSTNKYTHGGHYENNIWIETLYLIFGDLIFKKFNSDMPYCHEFIIEHPLLGSKDFVGGNIMFLSNRYNTFVFGKKKDQGKIIRENMELYWKNKNINEDSVIFKNPTDFIQFIKCVNIQNLLLLCIHQMSFKRNLFSGYPDLVLWNVKTKDIVCYEVKGPGDTLTGKQKLAIKLLNTFLHVPCKCINVKAQPHNPSISNNI</sequence>
<dbReference type="GO" id="GO:0070336">
    <property type="term" value="F:flap-structured DNA binding"/>
    <property type="evidence" value="ECO:0007669"/>
    <property type="project" value="TreeGrafter"/>
</dbReference>
<feature type="domain" description="VRR-NUC" evidence="6">
    <location>
        <begin position="579"/>
        <end position="647"/>
    </location>
</feature>
<dbReference type="EC" id="3.1.4.1" evidence="5"/>
<keyword evidence="7" id="KW-1185">Reference proteome</keyword>
<dbReference type="Proteomes" id="UP000046392">
    <property type="component" value="Unplaced"/>
</dbReference>
<proteinExistence type="inferred from homology"/>
<keyword evidence="5" id="KW-0464">Manganese</keyword>
<dbReference type="AlphaFoldDB" id="A0A0N5C816"/>
<evidence type="ECO:0000256" key="1">
    <source>
        <dbReference type="ARBA" id="ARBA00022722"/>
    </source>
</evidence>
<dbReference type="GO" id="GO:0017108">
    <property type="term" value="F:5'-flap endonuclease activity"/>
    <property type="evidence" value="ECO:0007669"/>
    <property type="project" value="TreeGrafter"/>
</dbReference>
<comment type="subcellular location">
    <subcellularLocation>
        <location evidence="5">Nucleus</location>
    </subcellularLocation>
</comment>
<dbReference type="GO" id="GO:0008409">
    <property type="term" value="F:5'-3' exonuclease activity"/>
    <property type="evidence" value="ECO:0007669"/>
    <property type="project" value="TreeGrafter"/>
</dbReference>
<organism evidence="7 8">
    <name type="scientific">Strongyloides papillosus</name>
    <name type="common">Intestinal threadworm</name>
    <dbReference type="NCBI Taxonomy" id="174720"/>
    <lineage>
        <taxon>Eukaryota</taxon>
        <taxon>Metazoa</taxon>
        <taxon>Ecdysozoa</taxon>
        <taxon>Nematoda</taxon>
        <taxon>Chromadorea</taxon>
        <taxon>Rhabditida</taxon>
        <taxon>Tylenchina</taxon>
        <taxon>Panagrolaimomorpha</taxon>
        <taxon>Strongyloidoidea</taxon>
        <taxon>Strongyloididae</taxon>
        <taxon>Strongyloides</taxon>
    </lineage>
</organism>
<dbReference type="WBParaSite" id="SPAL_0001407600.1">
    <property type="protein sequence ID" value="SPAL_0001407600.1"/>
    <property type="gene ID" value="SPAL_0001407600"/>
</dbReference>
<keyword evidence="5" id="KW-0227">DNA damage</keyword>
<dbReference type="GO" id="GO:0036297">
    <property type="term" value="P:interstrand cross-link repair"/>
    <property type="evidence" value="ECO:0007669"/>
    <property type="project" value="InterPro"/>
</dbReference>
<comment type="similarity">
    <text evidence="5">Belongs to the FAN1 family.</text>
</comment>
<dbReference type="PANTHER" id="PTHR15749:SF4">
    <property type="entry name" value="FANCONI-ASSOCIATED NUCLEASE 1"/>
    <property type="match status" value="1"/>
</dbReference>
<evidence type="ECO:0000313" key="8">
    <source>
        <dbReference type="WBParaSite" id="SPAL_0001407600.1"/>
    </source>
</evidence>
<accession>A0A0N5C816</accession>
<reference evidence="8" key="1">
    <citation type="submission" date="2017-02" db="UniProtKB">
        <authorList>
            <consortium name="WormBaseParasite"/>
        </authorList>
    </citation>
    <scope>IDENTIFICATION</scope>
</reference>
<dbReference type="Pfam" id="PF08774">
    <property type="entry name" value="VRR_NUC"/>
    <property type="match status" value="1"/>
</dbReference>
<evidence type="ECO:0000256" key="3">
    <source>
        <dbReference type="ARBA" id="ARBA00022801"/>
    </source>
</evidence>
<evidence type="ECO:0000256" key="4">
    <source>
        <dbReference type="ARBA" id="ARBA00022842"/>
    </source>
</evidence>
<dbReference type="InterPro" id="IPR033315">
    <property type="entry name" value="Fan1-like"/>
</dbReference>
<evidence type="ECO:0000256" key="2">
    <source>
        <dbReference type="ARBA" id="ARBA00022723"/>
    </source>
</evidence>
<keyword evidence="2 5" id="KW-0479">Metal-binding</keyword>
<evidence type="ECO:0000313" key="7">
    <source>
        <dbReference type="Proteomes" id="UP000046392"/>
    </source>
</evidence>
<dbReference type="GO" id="GO:0046872">
    <property type="term" value="F:metal ion binding"/>
    <property type="evidence" value="ECO:0007669"/>
    <property type="project" value="UniProtKB-KW"/>
</dbReference>
<dbReference type="GO" id="GO:0005634">
    <property type="term" value="C:nucleus"/>
    <property type="evidence" value="ECO:0007669"/>
    <property type="project" value="UniProtKB-SubCell"/>
</dbReference>
<keyword evidence="4 5" id="KW-0460">Magnesium</keyword>
<evidence type="ECO:0000259" key="6">
    <source>
        <dbReference type="Pfam" id="PF08774"/>
    </source>
</evidence>
<keyword evidence="5" id="KW-0234">DNA repair</keyword>
<dbReference type="PANTHER" id="PTHR15749">
    <property type="entry name" value="FANCONI-ASSOCIATED NUCLEASE 1"/>
    <property type="match status" value="1"/>
</dbReference>
<dbReference type="STRING" id="174720.A0A0N5C816"/>
<keyword evidence="1 5" id="KW-0540">Nuclease</keyword>
<comment type="catalytic activity">
    <reaction evidence="5">
        <text>Hydrolytically removes 5'-nucleotides successively from the 3'-hydroxy termini of 3'-hydroxy-terminated oligonucleotides.</text>
        <dbReference type="EC" id="3.1.4.1"/>
    </reaction>
</comment>
<comment type="cofactor">
    <cofactor evidence="5">
        <name>Mg(2+)</name>
        <dbReference type="ChEBI" id="CHEBI:18420"/>
    </cofactor>
    <cofactor evidence="5">
        <name>Mn(2+)</name>
        <dbReference type="ChEBI" id="CHEBI:29035"/>
    </cofactor>
</comment>
<dbReference type="GO" id="GO:0004528">
    <property type="term" value="F:phosphodiesterase I activity"/>
    <property type="evidence" value="ECO:0007669"/>
    <property type="project" value="UniProtKB-EC"/>
</dbReference>
<protein>
    <recommendedName>
        <fullName evidence="5">Fanconi-associated nuclease</fullName>
        <ecNumber evidence="5">3.1.4.1</ecNumber>
    </recommendedName>
</protein>
<keyword evidence="5" id="KW-0539">Nucleus</keyword>
<keyword evidence="3 5" id="KW-0378">Hydrolase</keyword>